<evidence type="ECO:0000256" key="5">
    <source>
        <dbReference type="HAMAP-Rule" id="MF_00198"/>
    </source>
</evidence>
<keyword evidence="5" id="KW-0812">Transmembrane</keyword>
<dbReference type="PANTHER" id="PTHR43317">
    <property type="entry name" value="THERMOSPERMINE SYNTHASE ACAULIS5"/>
    <property type="match status" value="1"/>
</dbReference>
<feature type="domain" description="PABS" evidence="7">
    <location>
        <begin position="200"/>
        <end position="470"/>
    </location>
</feature>
<dbReference type="EMBL" id="MFNF01000048">
    <property type="protein sequence ID" value="OGH00278.1"/>
    <property type="molecule type" value="Genomic_DNA"/>
</dbReference>
<feature type="transmembrane region" description="Helical" evidence="5">
    <location>
        <begin position="183"/>
        <end position="204"/>
    </location>
</feature>
<dbReference type="InterPro" id="IPR001045">
    <property type="entry name" value="Spermi_synthase"/>
</dbReference>
<dbReference type="PROSITE" id="PS01330">
    <property type="entry name" value="PABS_1"/>
    <property type="match status" value="1"/>
</dbReference>
<feature type="transmembrane region" description="Helical" evidence="5">
    <location>
        <begin position="30"/>
        <end position="48"/>
    </location>
</feature>
<dbReference type="UniPathway" id="UPA00248">
    <property type="reaction ID" value="UER00314"/>
</dbReference>
<accession>A0A1F6GQH2</accession>
<evidence type="ECO:0000313" key="8">
    <source>
        <dbReference type="EMBL" id="OGH00278.1"/>
    </source>
</evidence>
<gene>
    <name evidence="5" type="primary">speE</name>
    <name evidence="8" type="ORF">A2557_05950</name>
</gene>
<dbReference type="GO" id="GO:0010487">
    <property type="term" value="F:thermospermine synthase activity"/>
    <property type="evidence" value="ECO:0007669"/>
    <property type="project" value="UniProtKB-ARBA"/>
</dbReference>
<dbReference type="GO" id="GO:0005886">
    <property type="term" value="C:plasma membrane"/>
    <property type="evidence" value="ECO:0007669"/>
    <property type="project" value="UniProtKB-SubCell"/>
</dbReference>
<dbReference type="Gene3D" id="3.40.50.150">
    <property type="entry name" value="Vaccinia Virus protein VP39"/>
    <property type="match status" value="1"/>
</dbReference>
<feature type="binding site" evidence="5">
    <location>
        <position position="284"/>
    </location>
    <ligand>
        <name>spermidine</name>
        <dbReference type="ChEBI" id="CHEBI:57834"/>
    </ligand>
</feature>
<evidence type="ECO:0000256" key="4">
    <source>
        <dbReference type="ARBA" id="ARBA00023115"/>
    </source>
</evidence>
<comment type="catalytic activity">
    <reaction evidence="5">
        <text>S-adenosyl 3-(methylsulfanyl)propylamine + putrescine = S-methyl-5'-thioadenosine + spermidine + H(+)</text>
        <dbReference type="Rhea" id="RHEA:12721"/>
        <dbReference type="ChEBI" id="CHEBI:15378"/>
        <dbReference type="ChEBI" id="CHEBI:17509"/>
        <dbReference type="ChEBI" id="CHEBI:57443"/>
        <dbReference type="ChEBI" id="CHEBI:57834"/>
        <dbReference type="ChEBI" id="CHEBI:326268"/>
        <dbReference type="EC" id="2.5.1.16"/>
    </reaction>
</comment>
<dbReference type="HAMAP" id="MF_00198">
    <property type="entry name" value="Spermidine_synth"/>
    <property type="match status" value="1"/>
</dbReference>
<organism evidence="8 9">
    <name type="scientific">Candidatus Lambdaproteobacteria bacterium RIFOXYD2_FULL_56_26</name>
    <dbReference type="NCBI Taxonomy" id="1817773"/>
    <lineage>
        <taxon>Bacteria</taxon>
        <taxon>Pseudomonadati</taxon>
        <taxon>Pseudomonadota</taxon>
        <taxon>Candidatus Lambdaproteobacteria</taxon>
    </lineage>
</organism>
<dbReference type="GO" id="GO:0008295">
    <property type="term" value="P:spermidine biosynthetic process"/>
    <property type="evidence" value="ECO:0007669"/>
    <property type="project" value="UniProtKB-UniRule"/>
</dbReference>
<reference evidence="8 9" key="1">
    <citation type="journal article" date="2016" name="Nat. Commun.">
        <title>Thousands of microbial genomes shed light on interconnected biogeochemical processes in an aquifer system.</title>
        <authorList>
            <person name="Anantharaman K."/>
            <person name="Brown C.T."/>
            <person name="Hug L.A."/>
            <person name="Sharon I."/>
            <person name="Castelle C.J."/>
            <person name="Probst A.J."/>
            <person name="Thomas B.C."/>
            <person name="Singh A."/>
            <person name="Wilkins M.J."/>
            <person name="Karaoz U."/>
            <person name="Brodie E.L."/>
            <person name="Williams K.H."/>
            <person name="Hubbard S.S."/>
            <person name="Banfield J.F."/>
        </authorList>
    </citation>
    <scope>NUCLEOTIDE SEQUENCE [LARGE SCALE GENOMIC DNA]</scope>
</reference>
<dbReference type="PANTHER" id="PTHR43317:SF1">
    <property type="entry name" value="THERMOSPERMINE SYNTHASE ACAULIS5"/>
    <property type="match status" value="1"/>
</dbReference>
<keyword evidence="3 5" id="KW-0745">Spermidine biosynthesis</keyword>
<dbReference type="Pfam" id="PF01564">
    <property type="entry name" value="Spermine_synth"/>
    <property type="match status" value="2"/>
</dbReference>
<feature type="transmembrane region" description="Helical" evidence="5">
    <location>
        <begin position="60"/>
        <end position="82"/>
    </location>
</feature>
<name>A0A1F6GQH2_9PROT</name>
<evidence type="ECO:0000256" key="6">
    <source>
        <dbReference type="PROSITE-ProRule" id="PRU00354"/>
    </source>
</evidence>
<keyword evidence="5" id="KW-1133">Transmembrane helix</keyword>
<comment type="similarity">
    <text evidence="1 5">Belongs to the spermidine/spermine synthase family.</text>
</comment>
<comment type="subunit">
    <text evidence="5">Homodimer or homotetramer.</text>
</comment>
<feature type="transmembrane region" description="Helical" evidence="5">
    <location>
        <begin position="132"/>
        <end position="151"/>
    </location>
</feature>
<comment type="pathway">
    <text evidence="5">Amine and polyamine biosynthesis; spermidine biosynthesis; spermidine from putrescine: step 1/1.</text>
</comment>
<feature type="binding site" evidence="5">
    <location>
        <position position="398"/>
    </location>
    <ligand>
        <name>S-methyl-5'-thioadenosine</name>
        <dbReference type="ChEBI" id="CHEBI:17509"/>
    </ligand>
</feature>
<dbReference type="Proteomes" id="UP000177583">
    <property type="component" value="Unassembled WGS sequence"/>
</dbReference>
<keyword evidence="4 5" id="KW-0620">Polyamine biosynthesis</keyword>
<comment type="caution">
    <text evidence="5">Lacks conserved residue(s) required for the propagation of feature annotation.</text>
</comment>
<evidence type="ECO:0000256" key="1">
    <source>
        <dbReference type="ARBA" id="ARBA00007867"/>
    </source>
</evidence>
<dbReference type="InterPro" id="IPR029063">
    <property type="entry name" value="SAM-dependent_MTases_sf"/>
</dbReference>
<feature type="binding site" evidence="5">
    <location>
        <begin position="373"/>
        <end position="374"/>
    </location>
    <ligand>
        <name>S-methyl-5'-thioadenosine</name>
        <dbReference type="ChEBI" id="CHEBI:17509"/>
    </ligand>
</feature>
<dbReference type="AlphaFoldDB" id="A0A1F6GQH2"/>
<feature type="active site" description="Proton acceptor" evidence="5 6">
    <location>
        <position position="391"/>
    </location>
</feature>
<dbReference type="EC" id="2.5.1.16" evidence="5"/>
<keyword evidence="5" id="KW-0472">Membrane</keyword>
<sequence>MLVVGVCGLSYEYSFSRLATGILGDSTKQWALVIGVMMFFMGLGADLQKHLGNDQMVERFIGIEILLGLLGGFGPSLSLYAFGYWNELFVVVHYLLIAGVGLLIGLEIPLLVRVNELCLPSLKDNLGLILKMDYAGSFIGALAWVFVLPRFLDLLEIPYLLGLLNVFVALGTLFFFRTFVARTWVLGLTGVLAAGALGLGLWLGEPIRLFLEQRLYKDPVVLSQTSRYQHILFTQNAAGRLDCFINGHLQFSSRDEQIYHEFLVHPALSALQSPKRVLVLGGGDGLAVRELLRYPGLESVTLVDLDPVMTGLAQEYPPLVALNQGSLKAPKVRLVEPQGVIEGERVLLEERGNGFFKRLKAPEPVEVSLFHLDAFNFARSAPGTYDLILLDFPDPNDPELSKLYSLEFYRSLKGLLNPQGLMVQQSTSPSVAHEAFLIIGRTLQEAGFSTLALHQVIPSFGDWGFWVAGAAEDYPGQVLGQQVSRPRELPPGLVYLTSELIGAAQVFGKGQLDMEGIPVNRLLAERLFEAYHQAWARQQ</sequence>
<evidence type="ECO:0000256" key="3">
    <source>
        <dbReference type="ARBA" id="ARBA00023066"/>
    </source>
</evidence>
<dbReference type="SUPFAM" id="SSF53335">
    <property type="entry name" value="S-adenosyl-L-methionine-dependent methyltransferases"/>
    <property type="match status" value="1"/>
</dbReference>
<feature type="transmembrane region" description="Helical" evidence="5">
    <location>
        <begin position="88"/>
        <end position="112"/>
    </location>
</feature>
<comment type="function">
    <text evidence="5">Catalyzes the irreversible transfer of a propylamine group from the amino donor S-adenosylmethioninamine (decarboxy-AdoMet) to putrescine (1,4-diaminobutane) to yield spermidine.</text>
</comment>
<dbReference type="InterPro" id="IPR030373">
    <property type="entry name" value="PABS_CS"/>
</dbReference>
<feature type="transmembrane region" description="Helical" evidence="5">
    <location>
        <begin position="157"/>
        <end position="176"/>
    </location>
</feature>
<protein>
    <recommendedName>
        <fullName evidence="5">Polyamine aminopropyltransferase</fullName>
    </recommendedName>
    <alternativeName>
        <fullName evidence="5">Putrescine aminopropyltransferase</fullName>
        <shortName evidence="5">PAPT</shortName>
    </alternativeName>
    <alternativeName>
        <fullName evidence="5">Spermidine synthase</fullName>
        <shortName evidence="5">SPDS</shortName>
        <shortName evidence="5">SPDSY</shortName>
        <ecNumber evidence="5">2.5.1.16</ecNumber>
    </alternativeName>
</protein>
<keyword evidence="2 5" id="KW-0808">Transferase</keyword>
<proteinExistence type="inferred from homology"/>
<evidence type="ECO:0000256" key="2">
    <source>
        <dbReference type="ARBA" id="ARBA00022679"/>
    </source>
</evidence>
<dbReference type="PROSITE" id="PS51006">
    <property type="entry name" value="PABS_2"/>
    <property type="match status" value="1"/>
</dbReference>
<keyword evidence="5" id="KW-1003">Cell membrane</keyword>
<evidence type="ECO:0000313" key="9">
    <source>
        <dbReference type="Proteomes" id="UP000177583"/>
    </source>
</evidence>
<evidence type="ECO:0000259" key="7">
    <source>
        <dbReference type="PROSITE" id="PS51006"/>
    </source>
</evidence>
<feature type="binding site" evidence="5">
    <location>
        <position position="229"/>
    </location>
    <ligand>
        <name>S-methyl-5'-thioadenosine</name>
        <dbReference type="ChEBI" id="CHEBI:17509"/>
    </ligand>
</feature>
<feature type="binding site" evidence="5">
    <location>
        <position position="304"/>
    </location>
    <ligand>
        <name>S-methyl-5'-thioadenosine</name>
        <dbReference type="ChEBI" id="CHEBI:17509"/>
    </ligand>
</feature>
<dbReference type="CDD" id="cd02440">
    <property type="entry name" value="AdoMet_MTases"/>
    <property type="match status" value="1"/>
</dbReference>
<comment type="subcellular location">
    <subcellularLocation>
        <location evidence="5">Cell membrane</location>
        <topology evidence="5">Multi-pass membrane protein</topology>
    </subcellularLocation>
</comment>
<dbReference type="InterPro" id="IPR030374">
    <property type="entry name" value="PABS"/>
</dbReference>
<dbReference type="GO" id="GO:0004766">
    <property type="term" value="F:spermidine synthase activity"/>
    <property type="evidence" value="ECO:0007669"/>
    <property type="project" value="UniProtKB-UniRule"/>
</dbReference>
<comment type="caution">
    <text evidence="8">The sequence shown here is derived from an EMBL/GenBank/DDBJ whole genome shotgun (WGS) entry which is preliminary data.</text>
</comment>
<dbReference type="NCBIfam" id="NF002956">
    <property type="entry name" value="PRK03612.1"/>
    <property type="match status" value="1"/>
</dbReference>
<feature type="binding site" evidence="5">
    <location>
        <position position="260"/>
    </location>
    <ligand>
        <name>spermidine</name>
        <dbReference type="ChEBI" id="CHEBI:57834"/>
    </ligand>
</feature>